<dbReference type="SUPFAM" id="SSF56112">
    <property type="entry name" value="Protein kinase-like (PK-like)"/>
    <property type="match status" value="1"/>
</dbReference>
<dbReference type="GO" id="GO:0005524">
    <property type="term" value="F:ATP binding"/>
    <property type="evidence" value="ECO:0007669"/>
    <property type="project" value="InterPro"/>
</dbReference>
<dbReference type="SMART" id="SM00220">
    <property type="entry name" value="S_TKc"/>
    <property type="match status" value="1"/>
</dbReference>
<gene>
    <name evidence="3" type="ORF">FSPOR_3197</name>
</gene>
<dbReference type="STRING" id="5514.A0A395SHJ0"/>
<feature type="compositionally biased region" description="Low complexity" evidence="1">
    <location>
        <begin position="58"/>
        <end position="71"/>
    </location>
</feature>
<name>A0A395SHJ0_FUSSP</name>
<feature type="region of interest" description="Disordered" evidence="1">
    <location>
        <begin position="1"/>
        <end position="77"/>
    </location>
</feature>
<keyword evidence="3" id="KW-0808">Transferase</keyword>
<dbReference type="Proteomes" id="UP000266152">
    <property type="component" value="Unassembled WGS sequence"/>
</dbReference>
<dbReference type="EMBL" id="PXOF01000040">
    <property type="protein sequence ID" value="RGP71665.1"/>
    <property type="molecule type" value="Genomic_DNA"/>
</dbReference>
<keyword evidence="4" id="KW-1185">Reference proteome</keyword>
<reference evidence="3 4" key="1">
    <citation type="journal article" date="2018" name="PLoS Pathog.">
        <title>Evolution of structural diversity of trichothecenes, a family of toxins produced by plant pathogenic and entomopathogenic fungi.</title>
        <authorList>
            <person name="Proctor R.H."/>
            <person name="McCormick S.P."/>
            <person name="Kim H.S."/>
            <person name="Cardoza R.E."/>
            <person name="Stanley A.M."/>
            <person name="Lindo L."/>
            <person name="Kelly A."/>
            <person name="Brown D.W."/>
            <person name="Lee T."/>
            <person name="Vaughan M.M."/>
            <person name="Alexander N.J."/>
            <person name="Busman M."/>
            <person name="Gutierrez S."/>
        </authorList>
    </citation>
    <scope>NUCLEOTIDE SEQUENCE [LARGE SCALE GENOMIC DNA]</scope>
    <source>
        <strain evidence="3 4">NRRL 3299</strain>
    </source>
</reference>
<dbReference type="InterPro" id="IPR011009">
    <property type="entry name" value="Kinase-like_dom_sf"/>
</dbReference>
<protein>
    <submittedName>
        <fullName evidence="3">Kinase</fullName>
    </submittedName>
</protein>
<proteinExistence type="predicted"/>
<dbReference type="AlphaFoldDB" id="A0A395SHJ0"/>
<dbReference type="InterPro" id="IPR000719">
    <property type="entry name" value="Prot_kinase_dom"/>
</dbReference>
<feature type="compositionally biased region" description="Polar residues" evidence="1">
    <location>
        <begin position="32"/>
        <end position="50"/>
    </location>
</feature>
<dbReference type="PANTHER" id="PTHR24359">
    <property type="entry name" value="SERINE/THREONINE-PROTEIN KINASE SBK1"/>
    <property type="match status" value="1"/>
</dbReference>
<dbReference type="Gene3D" id="1.10.510.10">
    <property type="entry name" value="Transferase(Phosphotransferase) domain 1"/>
    <property type="match status" value="1"/>
</dbReference>
<comment type="caution">
    <text evidence="3">The sequence shown here is derived from an EMBL/GenBank/DDBJ whole genome shotgun (WGS) entry which is preliminary data.</text>
</comment>
<keyword evidence="3" id="KW-0418">Kinase</keyword>
<sequence>MDSEAGGALNHAGRLLANRESDPSCSDKPARNTHQTHPGASKVISKSSIRTRTEDGNTSRNQNNTRTSNGSECPPSPMVKKELLKQVQASLTFLFSARTVLTYQQTKVKEFGDRVLEPIIVTLGIEPDLRTRIRSATVRSCYPGYDRDRFLPKDELDKLLTRQSVEKVLNKCQKYRKYPRIQRLRDSKPDLELEIQSICNSPIGNEGENSTTKSYQKIFIILVLLKKASLISCFINGGVCDDDLPIRLHCESVPWKFICLRKGGQELPSQGFKDLSQNFFVNFIEKQWIVLAPYFSPYDELRDSPQNLLEEQIPPFIFWKPLPKESQGGGGEVYKACIHPSQHGLSHPSVSETSQMVFAVKCVEASRGKREHSILKRFKNNRHKHLVSILAAYIQNGKYHHIFPFAQGDLHGYWRNIHREPSSTESEENLAWLAEQCQGLAEGLAFIHRYQTASFKSLLHPDSHSTSTIESGQNKLRLFGRHGDIKPENILYFPSTREELDHNRRKSLPNSPTYRAPETDLDPEDSSITSSYDIWTLGCVFLEFLTWWLGGWTFVEHFVARRMEQDPSWYGTSGGLFRTDFFFTIVEDGEGKKTAEVRKGVRDFMHDLDLDDKVKSNAFVREFLDMIRTKMLIVESLKANGTKNGRASAKNIAGDLDSMRKHL</sequence>
<feature type="domain" description="Protein kinase" evidence="2">
    <location>
        <begin position="319"/>
        <end position="624"/>
    </location>
</feature>
<evidence type="ECO:0000313" key="3">
    <source>
        <dbReference type="EMBL" id="RGP71665.1"/>
    </source>
</evidence>
<evidence type="ECO:0000259" key="2">
    <source>
        <dbReference type="PROSITE" id="PS50011"/>
    </source>
</evidence>
<feature type="region of interest" description="Disordered" evidence="1">
    <location>
        <begin position="502"/>
        <end position="522"/>
    </location>
</feature>
<evidence type="ECO:0000313" key="4">
    <source>
        <dbReference type="Proteomes" id="UP000266152"/>
    </source>
</evidence>
<organism evidence="3 4">
    <name type="scientific">Fusarium sporotrichioides</name>
    <dbReference type="NCBI Taxonomy" id="5514"/>
    <lineage>
        <taxon>Eukaryota</taxon>
        <taxon>Fungi</taxon>
        <taxon>Dikarya</taxon>
        <taxon>Ascomycota</taxon>
        <taxon>Pezizomycotina</taxon>
        <taxon>Sordariomycetes</taxon>
        <taxon>Hypocreomycetidae</taxon>
        <taxon>Hypocreales</taxon>
        <taxon>Nectriaceae</taxon>
        <taxon>Fusarium</taxon>
    </lineage>
</organism>
<accession>A0A395SHJ0</accession>
<evidence type="ECO:0000256" key="1">
    <source>
        <dbReference type="SAM" id="MobiDB-lite"/>
    </source>
</evidence>
<dbReference type="PANTHER" id="PTHR24359:SF37">
    <property type="entry name" value="PROTEIN KINASE DOMAIN-CONTAINING PROTEIN"/>
    <property type="match status" value="1"/>
</dbReference>
<dbReference type="PROSITE" id="PS50011">
    <property type="entry name" value="PROTEIN_KINASE_DOM"/>
    <property type="match status" value="1"/>
</dbReference>
<dbReference type="GO" id="GO:0004674">
    <property type="term" value="F:protein serine/threonine kinase activity"/>
    <property type="evidence" value="ECO:0007669"/>
    <property type="project" value="TreeGrafter"/>
</dbReference>